<dbReference type="AlphaFoldDB" id="A0A2H1VST0"/>
<dbReference type="EMBL" id="ODYU01004234">
    <property type="protein sequence ID" value="SOQ43895.1"/>
    <property type="molecule type" value="Genomic_DNA"/>
</dbReference>
<gene>
    <name evidence="1" type="ORF">SFRICE_022481</name>
</gene>
<name>A0A2H1VST0_SPOFR</name>
<organism evidence="1">
    <name type="scientific">Spodoptera frugiperda</name>
    <name type="common">Fall armyworm</name>
    <dbReference type="NCBI Taxonomy" id="7108"/>
    <lineage>
        <taxon>Eukaryota</taxon>
        <taxon>Metazoa</taxon>
        <taxon>Ecdysozoa</taxon>
        <taxon>Arthropoda</taxon>
        <taxon>Hexapoda</taxon>
        <taxon>Insecta</taxon>
        <taxon>Pterygota</taxon>
        <taxon>Neoptera</taxon>
        <taxon>Endopterygota</taxon>
        <taxon>Lepidoptera</taxon>
        <taxon>Glossata</taxon>
        <taxon>Ditrysia</taxon>
        <taxon>Noctuoidea</taxon>
        <taxon>Noctuidae</taxon>
        <taxon>Amphipyrinae</taxon>
        <taxon>Spodoptera</taxon>
    </lineage>
</organism>
<evidence type="ECO:0000313" key="1">
    <source>
        <dbReference type="EMBL" id="SOQ43895.1"/>
    </source>
</evidence>
<protein>
    <submittedName>
        <fullName evidence="1">SFRICE_022481</fullName>
    </submittedName>
</protein>
<proteinExistence type="predicted"/>
<accession>A0A2H1VST0</accession>
<reference evidence="1" key="1">
    <citation type="submission" date="2016-07" db="EMBL/GenBank/DDBJ databases">
        <authorList>
            <person name="Bretaudeau A."/>
        </authorList>
    </citation>
    <scope>NUCLEOTIDE SEQUENCE</scope>
    <source>
        <strain evidence="1">Rice</strain>
        <tissue evidence="1">Whole body</tissue>
    </source>
</reference>
<sequence>MIAPLNRTGGIAATSTLLRNPVDQLVPLGHRLQGHPVYSLNNVQATFRPYVYKAKCGTTSNNIETAATPVI</sequence>